<evidence type="ECO:0000256" key="8">
    <source>
        <dbReference type="ARBA" id="ARBA00023163"/>
    </source>
</evidence>
<keyword evidence="7" id="KW-0805">Transcription regulation</keyword>
<evidence type="ECO:0000256" key="5">
    <source>
        <dbReference type="ARBA" id="ARBA00022771"/>
    </source>
</evidence>
<dbReference type="InterPro" id="IPR036236">
    <property type="entry name" value="Znf_C2H2_sf"/>
</dbReference>
<protein>
    <submittedName>
        <fullName evidence="10">Uncharacterized protein</fullName>
    </submittedName>
</protein>
<dbReference type="PANTHER" id="PTHR47772:SF15">
    <property type="entry name" value="REDUCED EXPRESSION 2-RELATED"/>
    <property type="match status" value="1"/>
</dbReference>
<gene>
    <name evidence="10" type="primary">110677088</name>
</gene>
<keyword evidence="8" id="KW-0804">Transcription</keyword>
<keyword evidence="11" id="KW-1185">Reference proteome</keyword>
<dbReference type="Pfam" id="PF13912">
    <property type="entry name" value="zf-C2H2_6"/>
    <property type="match status" value="1"/>
</dbReference>
<keyword evidence="4" id="KW-0677">Repeat</keyword>
<name>A0A6I8TYM0_AEDAE</name>
<dbReference type="Gene3D" id="3.30.160.60">
    <property type="entry name" value="Classic Zinc Finger"/>
    <property type="match status" value="3"/>
</dbReference>
<dbReference type="Proteomes" id="UP000008820">
    <property type="component" value="Chromosome 2"/>
</dbReference>
<dbReference type="AlphaFoldDB" id="A0A6I8TYM0"/>
<dbReference type="GO" id="GO:0008270">
    <property type="term" value="F:zinc ion binding"/>
    <property type="evidence" value="ECO:0007669"/>
    <property type="project" value="UniProtKB-UniRule"/>
</dbReference>
<sequence length="422" mass="49183">MAKFTIETKGNIFNNSSQICRLCMSKESLSDMYKEYGLHQWIEDYLSIMVSVEDNMSKLICAICRTRLTEFHQFRSRCQDVQGILLSMNRTSGIETEHTGEQPVKDPVMSKVEQSDLPVQCEVCYKVFKTNKQLFNHNRIHRPKKHKCIQCGKSFVRREHLDKHIKIHVEKIEEKSEQTDSTKICVAIPTADIELSAEEPYHPRLPVLQPNAVKLEPPDNDSTDVAHLDHQEIHTEGRLVEDLEDMIDIEEMKVENRSDSDEVTPSDAPKDTISTKGKSVEKLFKCDLCPKSFRLKCRLGFHKQYTHGTKQHECPICGRPFGFRHHMEQHIRTHESIQERQRLDTEQGNSRPFQCDLCQKTFKAQKALAHHKRYRHGPKTHECHICGFQFTLACRLAKHLRSHSRRRESKEDFQKDTAIKLK</sequence>
<dbReference type="Gene3D" id="3.40.1800.20">
    <property type="match status" value="1"/>
</dbReference>
<dbReference type="InterPro" id="IPR013087">
    <property type="entry name" value="Znf_C2H2_type"/>
</dbReference>
<evidence type="ECO:0000256" key="7">
    <source>
        <dbReference type="ARBA" id="ARBA00023015"/>
    </source>
</evidence>
<evidence type="ECO:0000313" key="10">
    <source>
        <dbReference type="EnsemblMetazoa" id="AAEL020637-PA"/>
    </source>
</evidence>
<keyword evidence="6" id="KW-0862">Zinc</keyword>
<keyword evidence="3" id="KW-0479">Metal-binding</keyword>
<dbReference type="Pfam" id="PF00096">
    <property type="entry name" value="zf-C2H2"/>
    <property type="match status" value="3"/>
</dbReference>
<dbReference type="SUPFAM" id="SSF57667">
    <property type="entry name" value="beta-beta-alpha zinc fingers"/>
    <property type="match status" value="3"/>
</dbReference>
<dbReference type="SMART" id="SM00355">
    <property type="entry name" value="ZnF_C2H2"/>
    <property type="match status" value="6"/>
</dbReference>
<dbReference type="GO" id="GO:0005634">
    <property type="term" value="C:nucleus"/>
    <property type="evidence" value="ECO:0007669"/>
    <property type="project" value="UniProtKB-SubCell"/>
</dbReference>
<dbReference type="SMART" id="SM00868">
    <property type="entry name" value="zf-AD"/>
    <property type="match status" value="1"/>
</dbReference>
<dbReference type="InParanoid" id="A0A6I8TYM0"/>
<dbReference type="PANTHER" id="PTHR47772">
    <property type="entry name" value="ZINC FINGER PROTEIN 200"/>
    <property type="match status" value="1"/>
</dbReference>
<dbReference type="Pfam" id="PF07776">
    <property type="entry name" value="zf-AD"/>
    <property type="match status" value="1"/>
</dbReference>
<evidence type="ECO:0000256" key="3">
    <source>
        <dbReference type="ARBA" id="ARBA00022723"/>
    </source>
</evidence>
<dbReference type="FunFam" id="3.30.160.60:FF:000100">
    <property type="entry name" value="Zinc finger 45-like"/>
    <property type="match status" value="1"/>
</dbReference>
<dbReference type="PROSITE" id="PS00028">
    <property type="entry name" value="ZINC_FINGER_C2H2_1"/>
    <property type="match status" value="5"/>
</dbReference>
<keyword evidence="9" id="KW-0539">Nucleus</keyword>
<evidence type="ECO:0000256" key="1">
    <source>
        <dbReference type="ARBA" id="ARBA00004123"/>
    </source>
</evidence>
<organism evidence="10 11">
    <name type="scientific">Aedes aegypti</name>
    <name type="common">Yellowfever mosquito</name>
    <name type="synonym">Culex aegypti</name>
    <dbReference type="NCBI Taxonomy" id="7159"/>
    <lineage>
        <taxon>Eukaryota</taxon>
        <taxon>Metazoa</taxon>
        <taxon>Ecdysozoa</taxon>
        <taxon>Arthropoda</taxon>
        <taxon>Hexapoda</taxon>
        <taxon>Insecta</taxon>
        <taxon>Pterygota</taxon>
        <taxon>Neoptera</taxon>
        <taxon>Endopterygota</taxon>
        <taxon>Diptera</taxon>
        <taxon>Nematocera</taxon>
        <taxon>Culicoidea</taxon>
        <taxon>Culicidae</taxon>
        <taxon>Culicinae</taxon>
        <taxon>Aedini</taxon>
        <taxon>Aedes</taxon>
        <taxon>Stegomyia</taxon>
    </lineage>
</organism>
<evidence type="ECO:0000256" key="2">
    <source>
        <dbReference type="ARBA" id="ARBA00006991"/>
    </source>
</evidence>
<evidence type="ECO:0000313" key="11">
    <source>
        <dbReference type="Proteomes" id="UP000008820"/>
    </source>
</evidence>
<evidence type="ECO:0000256" key="6">
    <source>
        <dbReference type="ARBA" id="ARBA00022833"/>
    </source>
</evidence>
<keyword evidence="5" id="KW-0863">Zinc-finger</keyword>
<reference evidence="10" key="2">
    <citation type="submission" date="2020-05" db="UniProtKB">
        <authorList>
            <consortium name="EnsemblMetazoa"/>
        </authorList>
    </citation>
    <scope>IDENTIFICATION</scope>
    <source>
        <strain evidence="10">LVP_AGWG</strain>
    </source>
</reference>
<dbReference type="PROSITE" id="PS50157">
    <property type="entry name" value="ZINC_FINGER_C2H2_2"/>
    <property type="match status" value="6"/>
</dbReference>
<dbReference type="PROSITE" id="PS51915">
    <property type="entry name" value="ZAD"/>
    <property type="match status" value="1"/>
</dbReference>
<dbReference type="OrthoDB" id="3437960at2759"/>
<dbReference type="EnsemblMetazoa" id="AAEL020637-RA">
    <property type="protein sequence ID" value="AAEL020637-PA"/>
    <property type="gene ID" value="AAEL020637"/>
</dbReference>
<accession>A0A6I8TYM0</accession>
<proteinExistence type="inferred from homology"/>
<dbReference type="InterPro" id="IPR012934">
    <property type="entry name" value="Znf_AD"/>
</dbReference>
<evidence type="ECO:0000256" key="9">
    <source>
        <dbReference type="ARBA" id="ARBA00023242"/>
    </source>
</evidence>
<comment type="similarity">
    <text evidence="2">Belongs to the krueppel C2H2-type zinc-finger protein family.</text>
</comment>
<dbReference type="SUPFAM" id="SSF57716">
    <property type="entry name" value="Glucocorticoid receptor-like (DNA-binding domain)"/>
    <property type="match status" value="1"/>
</dbReference>
<reference evidence="10 11" key="1">
    <citation type="submission" date="2017-06" db="EMBL/GenBank/DDBJ databases">
        <title>Aedes aegypti genome working group (AGWG) sequencing and assembly.</title>
        <authorList>
            <consortium name="Aedes aegypti Genome Working Group (AGWG)"/>
            <person name="Matthews B.J."/>
        </authorList>
    </citation>
    <scope>NUCLEOTIDE SEQUENCE [LARGE SCALE GENOMIC DNA]</scope>
    <source>
        <strain evidence="10 11">LVP_AGWG</strain>
    </source>
</reference>
<evidence type="ECO:0000256" key="4">
    <source>
        <dbReference type="ARBA" id="ARBA00022737"/>
    </source>
</evidence>
<comment type="subcellular location">
    <subcellularLocation>
        <location evidence="1">Nucleus</location>
    </subcellularLocation>
</comment>
<dbReference type="InterPro" id="IPR050636">
    <property type="entry name" value="C2H2-ZF_domain-containing"/>
</dbReference>